<dbReference type="Gene3D" id="1.10.30.10">
    <property type="entry name" value="High mobility group box domain"/>
    <property type="match status" value="1"/>
</dbReference>
<dbReference type="EMBL" id="JAQJAN010000004">
    <property type="protein sequence ID" value="KAJ5732698.1"/>
    <property type="molecule type" value="Genomic_DNA"/>
</dbReference>
<organism evidence="2 3">
    <name type="scientific">Penicillium malachiteum</name>
    <dbReference type="NCBI Taxonomy" id="1324776"/>
    <lineage>
        <taxon>Eukaryota</taxon>
        <taxon>Fungi</taxon>
        <taxon>Dikarya</taxon>
        <taxon>Ascomycota</taxon>
        <taxon>Pezizomycotina</taxon>
        <taxon>Eurotiomycetes</taxon>
        <taxon>Eurotiomycetidae</taxon>
        <taxon>Eurotiales</taxon>
        <taxon>Aspergillaceae</taxon>
        <taxon>Penicillium</taxon>
    </lineage>
</organism>
<feature type="region of interest" description="Disordered" evidence="1">
    <location>
        <begin position="1"/>
        <end position="34"/>
    </location>
</feature>
<evidence type="ECO:0008006" key="4">
    <source>
        <dbReference type="Google" id="ProtNLM"/>
    </source>
</evidence>
<reference evidence="2" key="1">
    <citation type="journal article" date="2023" name="IMA Fungus">
        <title>Comparative genomic study of the Penicillium genus elucidates a diverse pangenome and 15 lateral gene transfer events.</title>
        <authorList>
            <person name="Petersen C."/>
            <person name="Sorensen T."/>
            <person name="Nielsen M.R."/>
            <person name="Sondergaard T.E."/>
            <person name="Sorensen J.L."/>
            <person name="Fitzpatrick D.A."/>
            <person name="Frisvad J.C."/>
            <person name="Nielsen K.L."/>
        </authorList>
    </citation>
    <scope>NUCLEOTIDE SEQUENCE</scope>
    <source>
        <strain evidence="2">IBT 17514</strain>
    </source>
</reference>
<keyword evidence="3" id="KW-1185">Reference proteome</keyword>
<sequence>MTETPLFTSVALDSEFPPSPPSEVSIQRSFQTGDYPPVPVHGPVSHHIAISMESADHQREGTSQNSAMPPVIYESAANMWQATLPTSYPMVMPSQQVNTPPATSYDDSSRPESASPRWSPATRRRSPRARVVRSPRERRSRPKKNAGSTRSNLGNIRIDAPMSQTTAHMLDIPLRDMEAWAHRSSEERIAQAEDRRSIARPMNAFMMYRSAYSDRAKILLGNKNYQIVNSAIAKSWQIELDEVKAYYNDISRIEPRPDPTTPPMSVVSGPLLDRGSPAWSDVDYTSPSPYHHHDRSQSFDLGVYHSRANTPVAYSSGYINPHWNSYPAATIPTIQPSVLHGGMGSQVEDVHYPRSSMPGDLQYDMSTGLAALPGSSHHELLQPQQGHHPLPGHTVDGGNLDPQMLVYSEGTMNNLPNAYPPVANTYPIWGDEDQNGHAYFSTAPGSGTASPAPYHQGMTATSYPMQQNPLWDASQQESKDLAEGWIEL</sequence>
<reference evidence="2" key="2">
    <citation type="submission" date="2023-01" db="EMBL/GenBank/DDBJ databases">
        <authorList>
            <person name="Petersen C."/>
        </authorList>
    </citation>
    <scope>NUCLEOTIDE SEQUENCE</scope>
    <source>
        <strain evidence="2">IBT 17514</strain>
    </source>
</reference>
<accession>A0AAD6HS39</accession>
<protein>
    <recommendedName>
        <fullName evidence="4">HMG box domain-containing protein</fullName>
    </recommendedName>
</protein>
<dbReference type="Proteomes" id="UP001215712">
    <property type="component" value="Unassembled WGS sequence"/>
</dbReference>
<evidence type="ECO:0000256" key="1">
    <source>
        <dbReference type="SAM" id="MobiDB-lite"/>
    </source>
</evidence>
<dbReference type="InterPro" id="IPR036910">
    <property type="entry name" value="HMG_box_dom_sf"/>
</dbReference>
<proteinExistence type="predicted"/>
<comment type="caution">
    <text evidence="2">The sequence shown here is derived from an EMBL/GenBank/DDBJ whole genome shotgun (WGS) entry which is preliminary data.</text>
</comment>
<dbReference type="SUPFAM" id="SSF47095">
    <property type="entry name" value="HMG-box"/>
    <property type="match status" value="1"/>
</dbReference>
<gene>
    <name evidence="2" type="ORF">N7493_004179</name>
</gene>
<feature type="compositionally biased region" description="Basic residues" evidence="1">
    <location>
        <begin position="122"/>
        <end position="144"/>
    </location>
</feature>
<evidence type="ECO:0000313" key="3">
    <source>
        <dbReference type="Proteomes" id="UP001215712"/>
    </source>
</evidence>
<name>A0AAD6HS39_9EURO</name>
<evidence type="ECO:0000313" key="2">
    <source>
        <dbReference type="EMBL" id="KAJ5732698.1"/>
    </source>
</evidence>
<dbReference type="AlphaFoldDB" id="A0AAD6HS39"/>
<feature type="region of interest" description="Disordered" evidence="1">
    <location>
        <begin position="91"/>
        <end position="155"/>
    </location>
</feature>
<feature type="compositionally biased region" description="Polar residues" evidence="1">
    <location>
        <begin position="93"/>
        <end position="106"/>
    </location>
</feature>